<comment type="caution">
    <text evidence="7">The sequence shown here is derived from an EMBL/GenBank/DDBJ whole genome shotgun (WGS) entry which is preliminary data.</text>
</comment>
<reference evidence="7" key="1">
    <citation type="submission" date="2020-08" db="EMBL/GenBank/DDBJ databases">
        <title>Genome public.</title>
        <authorList>
            <person name="Liu C."/>
            <person name="Sun Q."/>
        </authorList>
    </citation>
    <scope>NUCLEOTIDE SEQUENCE</scope>
    <source>
        <strain evidence="7">NSJ-51</strain>
    </source>
</reference>
<dbReference type="EMBL" id="JACOPP010000007">
    <property type="protein sequence ID" value="MBC5733554.1"/>
    <property type="molecule type" value="Genomic_DNA"/>
</dbReference>
<dbReference type="PANTHER" id="PTHR32071:SF57">
    <property type="entry name" value="C4-DICARBOXYLATE TRANSPORT TRANSCRIPTIONAL REGULATORY PROTEIN DCTD"/>
    <property type="match status" value="1"/>
</dbReference>
<dbReference type="Pfam" id="PF08448">
    <property type="entry name" value="PAS_4"/>
    <property type="match status" value="1"/>
</dbReference>
<dbReference type="PRINTS" id="PR01590">
    <property type="entry name" value="HTHFIS"/>
</dbReference>
<dbReference type="RefSeq" id="WP_186907447.1">
    <property type="nucleotide sequence ID" value="NZ_JACOPP010000007.1"/>
</dbReference>
<feature type="domain" description="PAS" evidence="6">
    <location>
        <begin position="25"/>
        <end position="72"/>
    </location>
</feature>
<dbReference type="GO" id="GO:0005524">
    <property type="term" value="F:ATP binding"/>
    <property type="evidence" value="ECO:0007669"/>
    <property type="project" value="UniProtKB-KW"/>
</dbReference>
<evidence type="ECO:0000256" key="4">
    <source>
        <dbReference type="ARBA" id="ARBA00023163"/>
    </source>
</evidence>
<protein>
    <submittedName>
        <fullName evidence="7">Sigma 54-interacting transcriptional regulator</fullName>
    </submittedName>
</protein>
<dbReference type="InterPro" id="IPR009057">
    <property type="entry name" value="Homeodomain-like_sf"/>
</dbReference>
<dbReference type="Gene3D" id="3.40.50.300">
    <property type="entry name" value="P-loop containing nucleotide triphosphate hydrolases"/>
    <property type="match status" value="1"/>
</dbReference>
<evidence type="ECO:0000259" key="6">
    <source>
        <dbReference type="PROSITE" id="PS50112"/>
    </source>
</evidence>
<dbReference type="SUPFAM" id="SSF52540">
    <property type="entry name" value="P-loop containing nucleoside triphosphate hydrolases"/>
    <property type="match status" value="1"/>
</dbReference>
<dbReference type="Proteomes" id="UP000661435">
    <property type="component" value="Unassembled WGS sequence"/>
</dbReference>
<evidence type="ECO:0000256" key="2">
    <source>
        <dbReference type="ARBA" id="ARBA00022840"/>
    </source>
</evidence>
<dbReference type="Pfam" id="PF25601">
    <property type="entry name" value="AAA_lid_14"/>
    <property type="match status" value="1"/>
</dbReference>
<dbReference type="InterPro" id="IPR002078">
    <property type="entry name" value="Sigma_54_int"/>
</dbReference>
<dbReference type="GO" id="GO:0043565">
    <property type="term" value="F:sequence-specific DNA binding"/>
    <property type="evidence" value="ECO:0007669"/>
    <property type="project" value="InterPro"/>
</dbReference>
<dbReference type="InterPro" id="IPR003593">
    <property type="entry name" value="AAA+_ATPase"/>
</dbReference>
<evidence type="ECO:0000313" key="7">
    <source>
        <dbReference type="EMBL" id="MBC5733554.1"/>
    </source>
</evidence>
<dbReference type="Gene3D" id="3.30.450.20">
    <property type="entry name" value="PAS domain"/>
    <property type="match status" value="1"/>
</dbReference>
<sequence>MATIPSDGSPMLGEHIFSAEDAAFEKRTLLNILDSIHESILIIDAQTRVCYVNDSYLKMFGIQREKIIGRHLAKFEPLARIHEVLKTGVPLTGDISHIHSAQLDVCADIVPLCQDGRIIGALALMKNMTELVQTNRELEHFKQLSEHLQNELASKDDLPPAFRNVLGHSKSFVTVLRTAARAAPSEASICIMGESGVGKEVVAEALHYSSRRAGGPLIKINCAAIPENLMESELFGYEAGAFTGARAGGKPGKFELAQHGTIFLDEIGEMPLTMQVKLLRALQEHEITRVGGSRPIQLDFRLITATNRDLAAMMSEGSFREDLYYRINVIALTIPPLRERREDINVYASLFLEELGRQYGRTYRLSAEALDLLNRYYWPGNVRELKNCMERAAVLTPGDLVDVDQLPAKMKSGGSGAAAPPPGRYKLRELLERTEQEAIESALRSCGNNRSKAMDLLGISRRNFYQKLEKYHLN</sequence>
<dbReference type="InterPro" id="IPR013656">
    <property type="entry name" value="PAS_4"/>
</dbReference>
<organism evidence="7 8">
    <name type="scientific">Lawsonibacter hominis</name>
    <dbReference type="NCBI Taxonomy" id="2763053"/>
    <lineage>
        <taxon>Bacteria</taxon>
        <taxon>Bacillati</taxon>
        <taxon>Bacillota</taxon>
        <taxon>Clostridia</taxon>
        <taxon>Eubacteriales</taxon>
        <taxon>Oscillospiraceae</taxon>
        <taxon>Lawsonibacter</taxon>
    </lineage>
</organism>
<feature type="domain" description="Sigma-54 factor interaction" evidence="5">
    <location>
        <begin position="165"/>
        <end position="394"/>
    </location>
</feature>
<dbReference type="CDD" id="cd00130">
    <property type="entry name" value="PAS"/>
    <property type="match status" value="1"/>
</dbReference>
<keyword evidence="8" id="KW-1185">Reference proteome</keyword>
<dbReference type="PROSITE" id="PS50045">
    <property type="entry name" value="SIGMA54_INTERACT_4"/>
    <property type="match status" value="1"/>
</dbReference>
<keyword evidence="4" id="KW-0804">Transcription</keyword>
<dbReference type="InterPro" id="IPR035965">
    <property type="entry name" value="PAS-like_dom_sf"/>
</dbReference>
<keyword evidence="1" id="KW-0547">Nucleotide-binding</keyword>
<evidence type="ECO:0000256" key="1">
    <source>
        <dbReference type="ARBA" id="ARBA00022741"/>
    </source>
</evidence>
<dbReference type="Gene3D" id="1.10.10.60">
    <property type="entry name" value="Homeodomain-like"/>
    <property type="match status" value="1"/>
</dbReference>
<evidence type="ECO:0000256" key="3">
    <source>
        <dbReference type="ARBA" id="ARBA00023015"/>
    </source>
</evidence>
<dbReference type="SUPFAM" id="SSF46689">
    <property type="entry name" value="Homeodomain-like"/>
    <property type="match status" value="1"/>
</dbReference>
<dbReference type="SMART" id="SM00382">
    <property type="entry name" value="AAA"/>
    <property type="match status" value="1"/>
</dbReference>
<dbReference type="PROSITE" id="PS50112">
    <property type="entry name" value="PAS"/>
    <property type="match status" value="1"/>
</dbReference>
<keyword evidence="3" id="KW-0805">Transcription regulation</keyword>
<dbReference type="PANTHER" id="PTHR32071">
    <property type="entry name" value="TRANSCRIPTIONAL REGULATORY PROTEIN"/>
    <property type="match status" value="1"/>
</dbReference>
<name>A0A8J6JE36_9FIRM</name>
<dbReference type="SMART" id="SM00091">
    <property type="entry name" value="PAS"/>
    <property type="match status" value="1"/>
</dbReference>
<keyword evidence="2" id="KW-0067">ATP-binding</keyword>
<dbReference type="InterPro" id="IPR000014">
    <property type="entry name" value="PAS"/>
</dbReference>
<dbReference type="Gene3D" id="1.10.8.60">
    <property type="match status" value="1"/>
</dbReference>
<dbReference type="Pfam" id="PF00158">
    <property type="entry name" value="Sigma54_activat"/>
    <property type="match status" value="1"/>
</dbReference>
<gene>
    <name evidence="7" type="ORF">H8S57_07410</name>
</gene>
<dbReference type="SUPFAM" id="SSF55785">
    <property type="entry name" value="PYP-like sensor domain (PAS domain)"/>
    <property type="match status" value="1"/>
</dbReference>
<dbReference type="CDD" id="cd00009">
    <property type="entry name" value="AAA"/>
    <property type="match status" value="1"/>
</dbReference>
<evidence type="ECO:0000259" key="5">
    <source>
        <dbReference type="PROSITE" id="PS50045"/>
    </source>
</evidence>
<evidence type="ECO:0000313" key="8">
    <source>
        <dbReference type="Proteomes" id="UP000661435"/>
    </source>
</evidence>
<accession>A0A8J6JE36</accession>
<dbReference type="InterPro" id="IPR058031">
    <property type="entry name" value="AAA_lid_NorR"/>
</dbReference>
<dbReference type="NCBIfam" id="TIGR00229">
    <property type="entry name" value="sensory_box"/>
    <property type="match status" value="1"/>
</dbReference>
<dbReference type="FunFam" id="3.40.50.300:FF:000006">
    <property type="entry name" value="DNA-binding transcriptional regulator NtrC"/>
    <property type="match status" value="1"/>
</dbReference>
<dbReference type="PROSITE" id="PS00688">
    <property type="entry name" value="SIGMA54_INTERACT_3"/>
    <property type="match status" value="1"/>
</dbReference>
<dbReference type="GO" id="GO:0006355">
    <property type="term" value="P:regulation of DNA-templated transcription"/>
    <property type="evidence" value="ECO:0007669"/>
    <property type="project" value="InterPro"/>
</dbReference>
<dbReference type="InterPro" id="IPR025944">
    <property type="entry name" value="Sigma_54_int_dom_CS"/>
</dbReference>
<dbReference type="InterPro" id="IPR002197">
    <property type="entry name" value="HTH_Fis"/>
</dbReference>
<dbReference type="InterPro" id="IPR027417">
    <property type="entry name" value="P-loop_NTPase"/>
</dbReference>
<dbReference type="AlphaFoldDB" id="A0A8J6JE36"/>
<dbReference type="Pfam" id="PF02954">
    <property type="entry name" value="HTH_8"/>
    <property type="match status" value="1"/>
</dbReference>
<proteinExistence type="predicted"/>